<accession>A0ACB9KFU8</accession>
<dbReference type="Proteomes" id="UP000828941">
    <property type="component" value="Chromosome 14"/>
</dbReference>
<organism evidence="1 2">
    <name type="scientific">Bauhinia variegata</name>
    <name type="common">Purple orchid tree</name>
    <name type="synonym">Phanera variegata</name>
    <dbReference type="NCBI Taxonomy" id="167791"/>
    <lineage>
        <taxon>Eukaryota</taxon>
        <taxon>Viridiplantae</taxon>
        <taxon>Streptophyta</taxon>
        <taxon>Embryophyta</taxon>
        <taxon>Tracheophyta</taxon>
        <taxon>Spermatophyta</taxon>
        <taxon>Magnoliopsida</taxon>
        <taxon>eudicotyledons</taxon>
        <taxon>Gunneridae</taxon>
        <taxon>Pentapetalae</taxon>
        <taxon>rosids</taxon>
        <taxon>fabids</taxon>
        <taxon>Fabales</taxon>
        <taxon>Fabaceae</taxon>
        <taxon>Cercidoideae</taxon>
        <taxon>Cercideae</taxon>
        <taxon>Bauhiniinae</taxon>
        <taxon>Bauhinia</taxon>
    </lineage>
</organism>
<reference evidence="1 2" key="1">
    <citation type="journal article" date="2022" name="DNA Res.">
        <title>Chromosomal-level genome assembly of the orchid tree Bauhinia variegata (Leguminosae; Cercidoideae) supports the allotetraploid origin hypothesis of Bauhinia.</title>
        <authorList>
            <person name="Zhong Y."/>
            <person name="Chen Y."/>
            <person name="Zheng D."/>
            <person name="Pang J."/>
            <person name="Liu Y."/>
            <person name="Luo S."/>
            <person name="Meng S."/>
            <person name="Qian L."/>
            <person name="Wei D."/>
            <person name="Dai S."/>
            <person name="Zhou R."/>
        </authorList>
    </citation>
    <scope>NUCLEOTIDE SEQUENCE [LARGE SCALE GENOMIC DNA]</scope>
    <source>
        <strain evidence="1">BV-YZ2020</strain>
    </source>
</reference>
<evidence type="ECO:0000313" key="2">
    <source>
        <dbReference type="Proteomes" id="UP000828941"/>
    </source>
</evidence>
<gene>
    <name evidence="1" type="ORF">L6164_036058</name>
</gene>
<keyword evidence="2" id="KW-1185">Reference proteome</keyword>
<dbReference type="EMBL" id="CM039439">
    <property type="protein sequence ID" value="KAI4296069.1"/>
    <property type="molecule type" value="Genomic_DNA"/>
</dbReference>
<name>A0ACB9KFU8_BAUVA</name>
<comment type="caution">
    <text evidence="1">The sequence shown here is derived from an EMBL/GenBank/DDBJ whole genome shotgun (WGS) entry which is preliminary data.</text>
</comment>
<evidence type="ECO:0000313" key="1">
    <source>
        <dbReference type="EMBL" id="KAI4296069.1"/>
    </source>
</evidence>
<proteinExistence type="predicted"/>
<sequence>MDEAEERRALGRWWSLPPLPEMMLPPVRPAPSAPLAITAITSKLITSNFTAFFIVDIAANTENPRELIFWKRKKEGGPTYVGASLLPYLYFGGPLYNSLVTRHFSLSFYLFI</sequence>
<protein>
    <submittedName>
        <fullName evidence="1">Uncharacterized protein</fullName>
    </submittedName>
</protein>